<feature type="signal peptide" evidence="1">
    <location>
        <begin position="1"/>
        <end position="29"/>
    </location>
</feature>
<protein>
    <recommendedName>
        <fullName evidence="4">D-alanyl-D-alanine carboxypeptidase</fullName>
    </recommendedName>
</protein>
<dbReference type="EMBL" id="JBHSSD010000026">
    <property type="protein sequence ID" value="MFC6164193.1"/>
    <property type="molecule type" value="Genomic_DNA"/>
</dbReference>
<evidence type="ECO:0008006" key="4">
    <source>
        <dbReference type="Google" id="ProtNLM"/>
    </source>
</evidence>
<comment type="caution">
    <text evidence="2">The sequence shown here is derived from an EMBL/GenBank/DDBJ whole genome shotgun (WGS) entry which is preliminary data.</text>
</comment>
<dbReference type="Proteomes" id="UP001596253">
    <property type="component" value="Unassembled WGS sequence"/>
</dbReference>
<organism evidence="2 3">
    <name type="scientific">Lactiplantibacillus dongliensis</name>
    <dbReference type="NCBI Taxonomy" id="2559919"/>
    <lineage>
        <taxon>Bacteria</taxon>
        <taxon>Bacillati</taxon>
        <taxon>Bacillota</taxon>
        <taxon>Bacilli</taxon>
        <taxon>Lactobacillales</taxon>
        <taxon>Lactobacillaceae</taxon>
        <taxon>Lactiplantibacillus</taxon>
    </lineage>
</organism>
<keyword evidence="1" id="KW-0732">Signal</keyword>
<name>A0ABW1R2W4_9LACO</name>
<feature type="chain" id="PRO_5045889433" description="D-alanyl-D-alanine carboxypeptidase" evidence="1">
    <location>
        <begin position="30"/>
        <end position="292"/>
    </location>
</feature>
<proteinExistence type="predicted"/>
<dbReference type="RefSeq" id="WP_137640396.1">
    <property type="nucleotide sequence ID" value="NZ_BJDK01000019.1"/>
</dbReference>
<sequence>MKSSVFKSVSLIALAAALGGTSMATSASAKSVKTKGFRVTKITKNTHYQKSAYTKKAPKTGVTIYSSRYLSKHTTSKKTKTFYSTQSVRVVKSTGKQATYRYVTNKSKTVKGWIWTGNLKGKQGKVTSTSNKTVNVNGSIVTPASVTTYKGIQPKATTNTKIAKKTVYVPLKKTSNVKSVSTDKKKLTMLVDTVSDSNYKGVKGVATLRDSINKLGYILVNYPNAWDSLGEKHNAMNDSASVVHKITYDMYLGEYNTDKLLYVQSIKEVQTDPSAVKDVQANVNAALKDAKY</sequence>
<reference evidence="3" key="1">
    <citation type="journal article" date="2019" name="Int. J. Syst. Evol. Microbiol.">
        <title>The Global Catalogue of Microorganisms (GCM) 10K type strain sequencing project: providing services to taxonomists for standard genome sequencing and annotation.</title>
        <authorList>
            <consortium name="The Broad Institute Genomics Platform"/>
            <consortium name="The Broad Institute Genome Sequencing Center for Infectious Disease"/>
            <person name="Wu L."/>
            <person name="Ma J."/>
        </authorList>
    </citation>
    <scope>NUCLEOTIDE SEQUENCE [LARGE SCALE GENOMIC DNA]</scope>
    <source>
        <strain evidence="3">CCM 8932</strain>
    </source>
</reference>
<evidence type="ECO:0000313" key="2">
    <source>
        <dbReference type="EMBL" id="MFC6164193.1"/>
    </source>
</evidence>
<evidence type="ECO:0000313" key="3">
    <source>
        <dbReference type="Proteomes" id="UP001596253"/>
    </source>
</evidence>
<gene>
    <name evidence="2" type="ORF">ACFP3T_05855</name>
</gene>
<evidence type="ECO:0000256" key="1">
    <source>
        <dbReference type="SAM" id="SignalP"/>
    </source>
</evidence>
<keyword evidence="3" id="KW-1185">Reference proteome</keyword>
<accession>A0ABW1R2W4</accession>